<dbReference type="EMBL" id="CATQJA010002701">
    <property type="protein sequence ID" value="CAJ0584936.1"/>
    <property type="molecule type" value="Genomic_DNA"/>
</dbReference>
<protein>
    <submittedName>
        <fullName evidence="3">Uncharacterized protein</fullName>
    </submittedName>
</protein>
<dbReference type="Proteomes" id="UP001177023">
    <property type="component" value="Unassembled WGS sequence"/>
</dbReference>
<feature type="region of interest" description="Disordered" evidence="1">
    <location>
        <begin position="333"/>
        <end position="398"/>
    </location>
</feature>
<reference evidence="3" key="1">
    <citation type="submission" date="2023-06" db="EMBL/GenBank/DDBJ databases">
        <authorList>
            <person name="Delattre M."/>
        </authorList>
    </citation>
    <scope>NUCLEOTIDE SEQUENCE</scope>
    <source>
        <strain evidence="3">AF72</strain>
    </source>
</reference>
<keyword evidence="2" id="KW-0812">Transmembrane</keyword>
<feature type="non-terminal residue" evidence="3">
    <location>
        <position position="1"/>
    </location>
</feature>
<accession>A0AA36DDY1</accession>
<keyword evidence="4" id="KW-1185">Reference proteome</keyword>
<evidence type="ECO:0000256" key="2">
    <source>
        <dbReference type="SAM" id="Phobius"/>
    </source>
</evidence>
<proteinExistence type="predicted"/>
<gene>
    <name evidence="3" type="ORF">MSPICULIGERA_LOCUS22971</name>
</gene>
<evidence type="ECO:0000313" key="3">
    <source>
        <dbReference type="EMBL" id="CAJ0584936.1"/>
    </source>
</evidence>
<keyword evidence="2" id="KW-0472">Membrane</keyword>
<feature type="transmembrane region" description="Helical" evidence="2">
    <location>
        <begin position="267"/>
        <end position="289"/>
    </location>
</feature>
<keyword evidence="2" id="KW-1133">Transmembrane helix</keyword>
<feature type="compositionally biased region" description="Polar residues" evidence="1">
    <location>
        <begin position="372"/>
        <end position="385"/>
    </location>
</feature>
<dbReference type="AlphaFoldDB" id="A0AA36DDY1"/>
<name>A0AA36DDY1_9BILA</name>
<comment type="caution">
    <text evidence="3">The sequence shown here is derived from an EMBL/GenBank/DDBJ whole genome shotgun (WGS) entry which is preliminary data.</text>
</comment>
<evidence type="ECO:0000256" key="1">
    <source>
        <dbReference type="SAM" id="MobiDB-lite"/>
    </source>
</evidence>
<organism evidence="3 4">
    <name type="scientific">Mesorhabditis spiculigera</name>
    <dbReference type="NCBI Taxonomy" id="96644"/>
    <lineage>
        <taxon>Eukaryota</taxon>
        <taxon>Metazoa</taxon>
        <taxon>Ecdysozoa</taxon>
        <taxon>Nematoda</taxon>
        <taxon>Chromadorea</taxon>
        <taxon>Rhabditida</taxon>
        <taxon>Rhabditina</taxon>
        <taxon>Rhabditomorpha</taxon>
        <taxon>Rhabditoidea</taxon>
        <taxon>Rhabditidae</taxon>
        <taxon>Mesorhabditinae</taxon>
        <taxon>Mesorhabditis</taxon>
    </lineage>
</organism>
<evidence type="ECO:0000313" key="4">
    <source>
        <dbReference type="Proteomes" id="UP001177023"/>
    </source>
</evidence>
<sequence>MLSPQQVNSVNYGQNSAGGVQIQFQLKGYANPQLALPAGNTCVCPQGQTCSYLSRRDSAECFFSFTFIISAPDQSVRYFTTPFIALDQNGQLVRGAERWDEDYVVQLPSKPSAIDVFVHHLGPVIRSSDGSLVNTMTLTHVDTFVVPLDNDLPSTGRAVGQLMSKTFSGSIMQTQLSLAVSIACLGDMIGAQCDLTCSQSPVATQKMACRQNQTGFYFVCDRASLNGQVEHCEACPWGIRENSYCQDEAGRVMNPANAGIVDGSWKVAAIVLAVATLVFFILFFIFAILACKGCRNSGDDDKVPGFNRHQSAQRHEGQANRPLLEQQVSVTSSPLSGPVAAPRSQPNLSAIPPKSALRQTKTPLVPPAHLGGSNSVNDTLNSSFASDLPMRPSRSEVV</sequence>